<dbReference type="PROSITE" id="PS01180">
    <property type="entry name" value="CUB"/>
    <property type="match status" value="2"/>
</dbReference>
<dbReference type="PANTHER" id="PTHR24251">
    <property type="entry name" value="OVOCHYMASE-RELATED"/>
    <property type="match status" value="1"/>
</dbReference>
<feature type="region of interest" description="Disordered" evidence="4">
    <location>
        <begin position="294"/>
        <end position="315"/>
    </location>
</feature>
<dbReference type="SMART" id="SM00042">
    <property type="entry name" value="CUB"/>
    <property type="match status" value="2"/>
</dbReference>
<dbReference type="Proteomes" id="UP000316759">
    <property type="component" value="Unassembled WGS sequence"/>
</dbReference>
<evidence type="ECO:0000313" key="7">
    <source>
        <dbReference type="Proteomes" id="UP000316759"/>
    </source>
</evidence>
<name>A0A504YHC9_FASGI</name>
<dbReference type="Gene3D" id="2.60.120.290">
    <property type="entry name" value="Spermadhesin, CUB domain"/>
    <property type="match status" value="3"/>
</dbReference>
<dbReference type="InterPro" id="IPR000859">
    <property type="entry name" value="CUB_dom"/>
</dbReference>
<evidence type="ECO:0000256" key="2">
    <source>
        <dbReference type="ARBA" id="ARBA00023157"/>
    </source>
</evidence>
<dbReference type="CDD" id="cd00041">
    <property type="entry name" value="CUB"/>
    <property type="match status" value="3"/>
</dbReference>
<keyword evidence="2" id="KW-1015">Disulfide bond</keyword>
<dbReference type="EMBL" id="SUNJ01013362">
    <property type="protein sequence ID" value="TPP57320.1"/>
    <property type="molecule type" value="Genomic_DNA"/>
</dbReference>
<proteinExistence type="predicted"/>
<evidence type="ECO:0000313" key="6">
    <source>
        <dbReference type="EMBL" id="TPP57320.1"/>
    </source>
</evidence>
<dbReference type="Pfam" id="PF00431">
    <property type="entry name" value="CUB"/>
    <property type="match status" value="3"/>
</dbReference>
<keyword evidence="1" id="KW-0677">Repeat</keyword>
<organism evidence="6 7">
    <name type="scientific">Fasciola gigantica</name>
    <name type="common">Giant liver fluke</name>
    <dbReference type="NCBI Taxonomy" id="46835"/>
    <lineage>
        <taxon>Eukaryota</taxon>
        <taxon>Metazoa</taxon>
        <taxon>Spiralia</taxon>
        <taxon>Lophotrochozoa</taxon>
        <taxon>Platyhelminthes</taxon>
        <taxon>Trematoda</taxon>
        <taxon>Digenea</taxon>
        <taxon>Plagiorchiida</taxon>
        <taxon>Echinostomata</taxon>
        <taxon>Echinostomatoidea</taxon>
        <taxon>Fasciolidae</taxon>
        <taxon>Fasciola</taxon>
    </lineage>
</organism>
<keyword evidence="7" id="KW-1185">Reference proteome</keyword>
<dbReference type="AlphaFoldDB" id="A0A504YHC9"/>
<dbReference type="STRING" id="46835.A0A504YHC9"/>
<reference evidence="6 7" key="1">
    <citation type="submission" date="2019-04" db="EMBL/GenBank/DDBJ databases">
        <title>Annotation for the trematode Fasciola gigantica.</title>
        <authorList>
            <person name="Choi Y.-J."/>
        </authorList>
    </citation>
    <scope>NUCLEOTIDE SEQUENCE [LARGE SCALE GENOMIC DNA]</scope>
    <source>
        <strain evidence="6">Uganda_cow_1</strain>
    </source>
</reference>
<sequence>MYFAACRCYTFDSKRHKSGVFKSPNYPSTYPADLDCVLYQFVGNSSEIVKLAFWSFNMRLPEDRNYNQALLSTAKLGIINSLTVWHGSVRGDMELGRFNLCFELCTWCFPDEYHSDGSLSPGTLCTYHFDHRAGYSSGQIFSPRYPSNYPAGVQCYYHFQAAENDRVVLTFRYIELSPVSISNSKSILERCYNVDSGRQKADTLLVYESADKKTQPLARICGRVHHVQIVSHGSQLRVDFISQEDTFHGKGFHASYQYVHHTQVQPSPYMNASLLNAERDGMALVADAGFPSSMQKSLQQDDGRNSSISWTSPEMLSPEAATRNPWSRVIYSKQSGIDNAGSVQSPGYPEKYPVSLTMDVSFVGQPTEIVHLNFVMLELGNSELCSESHLGDRIDIFDGLTPNDPRLVHFCGSPDSVFDQYSLRPKDYNTAAVLSTGPHLYLRFLSDNIPGEREYGFKILYRFEHKEGTVDSAGTATRIGAFKLGMLERGQYPVTLKSPTSTASDGDISWTKCRPSRWYASMVGLLLYSWTGDTQFVTHECSTITSERSHERVTDKGHLLYILLSEKLKVFSNCCTD</sequence>
<comment type="caution">
    <text evidence="6">The sequence shown here is derived from an EMBL/GenBank/DDBJ whole genome shotgun (WGS) entry which is preliminary data.</text>
</comment>
<evidence type="ECO:0000256" key="1">
    <source>
        <dbReference type="ARBA" id="ARBA00022737"/>
    </source>
</evidence>
<evidence type="ECO:0000256" key="4">
    <source>
        <dbReference type="SAM" id="MobiDB-lite"/>
    </source>
</evidence>
<gene>
    <name evidence="6" type="ORF">FGIG_02869</name>
</gene>
<evidence type="ECO:0000259" key="5">
    <source>
        <dbReference type="PROSITE" id="PS01180"/>
    </source>
</evidence>
<dbReference type="InterPro" id="IPR035914">
    <property type="entry name" value="Sperma_CUB_dom_sf"/>
</dbReference>
<feature type="domain" description="CUB" evidence="5">
    <location>
        <begin position="326"/>
        <end position="464"/>
    </location>
</feature>
<feature type="compositionally biased region" description="Polar residues" evidence="4">
    <location>
        <begin position="305"/>
        <end position="314"/>
    </location>
</feature>
<dbReference type="OrthoDB" id="6369184at2759"/>
<comment type="caution">
    <text evidence="3">Lacks conserved residue(s) required for the propagation of feature annotation.</text>
</comment>
<feature type="domain" description="CUB" evidence="5">
    <location>
        <begin position="125"/>
        <end position="259"/>
    </location>
</feature>
<dbReference type="SUPFAM" id="SSF49854">
    <property type="entry name" value="Spermadhesin, CUB domain"/>
    <property type="match status" value="3"/>
</dbReference>
<evidence type="ECO:0000256" key="3">
    <source>
        <dbReference type="PROSITE-ProRule" id="PRU00059"/>
    </source>
</evidence>
<accession>A0A504YHC9</accession>
<protein>
    <recommendedName>
        <fullName evidence="5">CUB domain-containing protein</fullName>
    </recommendedName>
</protein>